<dbReference type="EMBL" id="CABWMV010000003">
    <property type="protein sequence ID" value="VXC45871.1"/>
    <property type="molecule type" value="Genomic_DNA"/>
</dbReference>
<evidence type="ECO:0000313" key="3">
    <source>
        <dbReference type="Proteomes" id="UP000432350"/>
    </source>
</evidence>
<reference evidence="2 3" key="1">
    <citation type="submission" date="2019-10" db="EMBL/GenBank/DDBJ databases">
        <authorList>
            <person name="Karimi E."/>
        </authorList>
    </citation>
    <scope>NUCLEOTIDE SEQUENCE [LARGE SCALE GENOMIC DNA]</scope>
    <source>
        <strain evidence="2">Sphingobacterium sp. 8BC</strain>
    </source>
</reference>
<dbReference type="PANTHER" id="PTHR40446">
    <property type="entry name" value="N-ACETYLGLUCOSAMINE-1-PHOSPHODIESTER ALPHA-N-ACETYLGLUCOSAMINIDASE"/>
    <property type="match status" value="1"/>
</dbReference>
<dbReference type="PANTHER" id="PTHR40446:SF2">
    <property type="entry name" value="N-ACETYLGLUCOSAMINE-1-PHOSPHODIESTER ALPHA-N-ACETYLGLUCOSAMINIDASE"/>
    <property type="match status" value="1"/>
</dbReference>
<dbReference type="RefSeq" id="WP_115047391.1">
    <property type="nucleotide sequence ID" value="NZ_CP068086.1"/>
</dbReference>
<sequence length="845" mass="91570">MKHSIWIFLLALPFAQCKKITTEVAIPTTEETSANGSISTVEEMEDFLNALSLGEDLSRFKDDIGEVSLANNIDMQDIDWDSLKASVSSDVTQANKEVEYRLSGGLNLVFNGNGHRLEHIDRVIDLDQGGISFGLFDGIDTSGVIKNLTMTGDIIVNGQSKQGIAIGAFGGYVKGRIVDCTNLVNISFAGSDHANVSMRIGGMVGVLDGGSIGRFGEDYSCINKGDVIVSVENNLATGVNSGIHSGGIVGFVQGTEAIISNAQNSGTIKVGTGRSGGIVGSLNGGKVVQCMNDGKLIDDWENKFQNRADRYNIKRMGGIVGGSGANTLVQTCTNMGSVFSVNGSRVGGFVGHNGGYVDDCTNGGIILSDARAISSAKHGPGWACGYSGTSSSDTFVKNCHIGGRVDNYSLFSQIPEQAAVATYKNAVCHGAFDPMLNYLNNRDNDYYAWETIDSIQLAPGVSYRKYSFINFGQHIYAVEIDLDNPNVVFETAMANEICPNPNANQNANNGKNRRETLSETITHRRAQGRNIVAGINTGFFNSHDGFPRGVHIEEGEPVFINNPDVRRRLVNHRPGFTFFTDRTISFGEREFKGNVRIGAEEFEFYSVNDTIVRLNGKVNYDANIYTNRFVKQPYAGLSNPIGERALFLVCRNQAEGLQVNVGYQTAEVVQIIDGRNAAITVPFVGSKKDWVLQVTGSKAERMRSLLQVGSLIDVKNTLLIGSVSKEIKVHNASMFHYVQNGNYVAPSSEADALTINPTTNIGVKESGKKIILFCVDGRSVNDRGLDFYEAYRVAAKLQLKDVIRFDGGGSTTMWAKSIGEGRVVNQVSDANGERSCMNYLHIRVK</sequence>
<protein>
    <recommendedName>
        <fullName evidence="1">Phosphodiester glycosidase domain-containing protein</fullName>
    </recommendedName>
</protein>
<proteinExistence type="predicted"/>
<dbReference type="AlphaFoldDB" id="A0A653YTS9"/>
<accession>A0A653YTS9</accession>
<evidence type="ECO:0000313" key="2">
    <source>
        <dbReference type="EMBL" id="VXC45871.1"/>
    </source>
</evidence>
<evidence type="ECO:0000259" key="1">
    <source>
        <dbReference type="Pfam" id="PF09992"/>
    </source>
</evidence>
<dbReference type="InterPro" id="IPR018711">
    <property type="entry name" value="NAGPA"/>
</dbReference>
<name>A0A653YTS9_SPHMU</name>
<dbReference type="Pfam" id="PF09992">
    <property type="entry name" value="NAGPA"/>
    <property type="match status" value="1"/>
</dbReference>
<organism evidence="2 3">
    <name type="scientific">Sphingobacterium multivorum</name>
    <dbReference type="NCBI Taxonomy" id="28454"/>
    <lineage>
        <taxon>Bacteria</taxon>
        <taxon>Pseudomonadati</taxon>
        <taxon>Bacteroidota</taxon>
        <taxon>Sphingobacteriia</taxon>
        <taxon>Sphingobacteriales</taxon>
        <taxon>Sphingobacteriaceae</taxon>
        <taxon>Sphingobacterium</taxon>
    </lineage>
</organism>
<dbReference type="Gene3D" id="2.160.20.110">
    <property type="match status" value="1"/>
</dbReference>
<feature type="domain" description="Phosphodiester glycosidase" evidence="1">
    <location>
        <begin position="736"/>
        <end position="842"/>
    </location>
</feature>
<gene>
    <name evidence="2" type="ORF">SPHINGO8BC_110290</name>
</gene>
<dbReference type="Proteomes" id="UP000432350">
    <property type="component" value="Unassembled WGS sequence"/>
</dbReference>